<dbReference type="InterPro" id="IPR058240">
    <property type="entry name" value="rSAM_sf"/>
</dbReference>
<keyword evidence="6 15" id="KW-0489">Methyltransferase</keyword>
<comment type="similarity">
    <text evidence="3">Belongs to the radical SAM superfamily. RlmN family.</text>
</comment>
<proteinExistence type="inferred from homology"/>
<dbReference type="EMBL" id="CP012672">
    <property type="protein sequence ID" value="AUX29991.1"/>
    <property type="molecule type" value="Genomic_DNA"/>
</dbReference>
<dbReference type="GO" id="GO:0005737">
    <property type="term" value="C:cytoplasm"/>
    <property type="evidence" value="ECO:0007669"/>
    <property type="project" value="UniProtKB-SubCell"/>
</dbReference>
<dbReference type="GO" id="GO:0030488">
    <property type="term" value="P:tRNA methylation"/>
    <property type="evidence" value="ECO:0007669"/>
    <property type="project" value="TreeGrafter"/>
</dbReference>
<evidence type="ECO:0000256" key="12">
    <source>
        <dbReference type="ARBA" id="ARBA00023157"/>
    </source>
</evidence>
<dbReference type="SUPFAM" id="SSF102114">
    <property type="entry name" value="Radical SAM enzymes"/>
    <property type="match status" value="1"/>
</dbReference>
<feature type="region of interest" description="Disordered" evidence="13">
    <location>
        <begin position="1"/>
        <end position="21"/>
    </location>
</feature>
<evidence type="ECO:0000256" key="5">
    <source>
        <dbReference type="ARBA" id="ARBA00022490"/>
    </source>
</evidence>
<evidence type="ECO:0000256" key="10">
    <source>
        <dbReference type="ARBA" id="ARBA00023004"/>
    </source>
</evidence>
<evidence type="ECO:0000256" key="4">
    <source>
        <dbReference type="ARBA" id="ARBA00022485"/>
    </source>
</evidence>
<evidence type="ECO:0000256" key="7">
    <source>
        <dbReference type="ARBA" id="ARBA00022679"/>
    </source>
</evidence>
<keyword evidence="11" id="KW-0411">Iron-sulfur</keyword>
<evidence type="ECO:0000313" key="16">
    <source>
        <dbReference type="Proteomes" id="UP000295497"/>
    </source>
</evidence>
<evidence type="ECO:0000256" key="13">
    <source>
        <dbReference type="SAM" id="MobiDB-lite"/>
    </source>
</evidence>
<organism evidence="15 16">
    <name type="scientific">Sorangium cellulosum</name>
    <name type="common">Polyangium cellulosum</name>
    <dbReference type="NCBI Taxonomy" id="56"/>
    <lineage>
        <taxon>Bacteria</taxon>
        <taxon>Pseudomonadati</taxon>
        <taxon>Myxococcota</taxon>
        <taxon>Polyangia</taxon>
        <taxon>Polyangiales</taxon>
        <taxon>Polyangiaceae</taxon>
        <taxon>Sorangium</taxon>
    </lineage>
</organism>
<dbReference type="SFLD" id="SFLDG01062">
    <property type="entry name" value="methyltransferase_(Class_A)"/>
    <property type="match status" value="1"/>
</dbReference>
<dbReference type="CDD" id="cd01335">
    <property type="entry name" value="Radical_SAM"/>
    <property type="match status" value="1"/>
</dbReference>
<feature type="domain" description="Radical SAM core" evidence="14">
    <location>
        <begin position="147"/>
        <end position="383"/>
    </location>
</feature>
<evidence type="ECO:0000256" key="1">
    <source>
        <dbReference type="ARBA" id="ARBA00001966"/>
    </source>
</evidence>
<protein>
    <submittedName>
        <fullName evidence="15">RNA methyltransferase</fullName>
    </submittedName>
</protein>
<evidence type="ECO:0000256" key="9">
    <source>
        <dbReference type="ARBA" id="ARBA00022723"/>
    </source>
</evidence>
<dbReference type="SFLD" id="SFLDF00275">
    <property type="entry name" value="adenosine_C2_methyltransferase"/>
    <property type="match status" value="1"/>
</dbReference>
<dbReference type="Pfam" id="PF04055">
    <property type="entry name" value="Radical_SAM"/>
    <property type="match status" value="1"/>
</dbReference>
<evidence type="ECO:0000256" key="11">
    <source>
        <dbReference type="ARBA" id="ARBA00023014"/>
    </source>
</evidence>
<comment type="cofactor">
    <cofactor evidence="1">
        <name>[4Fe-4S] cluster</name>
        <dbReference type="ChEBI" id="CHEBI:49883"/>
    </cofactor>
</comment>
<evidence type="ECO:0000256" key="8">
    <source>
        <dbReference type="ARBA" id="ARBA00022691"/>
    </source>
</evidence>
<dbReference type="InterPro" id="IPR040072">
    <property type="entry name" value="Methyltransferase_A"/>
</dbReference>
<accession>A0A4P2QK03</accession>
<keyword evidence="4" id="KW-0004">4Fe-4S</keyword>
<sequence>MRVPEIPEESAPALRAGDLPAPAPVPARPLIRRSARAGARLADHDAASLAELLRKAGGTASAARAVAGKVVRHAFGAEPGAERPEAAWDAAALAALGIGAWAHEALLALEPGLSLEVAERAPSEDDTLRLVLRARDGALIESVLIPGPARTTLCVSSQVGCARACAFCETGRLGLARQLAAGEIVDQVRIAQALALAEGQARRGAPLRNLVFMGMGEPFDNLGEVLKAIRLLTDPRAFRFAPSHVTVSTVGVADKIEAFFREARAELAVSLNAPDDARRQAIMPVNARFSMAALKEALARSLPPGRRVLFEYVLFDRYNDAPEDADLLAAYVAGLRCRVNVIPCNPGPDPALRPPSAERLDAFVARLSGHGVTTLVRRPRGRDVGGACGQLAGMARVRQPAPA</sequence>
<dbReference type="SFLD" id="SFLDS00029">
    <property type="entry name" value="Radical_SAM"/>
    <property type="match status" value="1"/>
</dbReference>
<keyword evidence="9" id="KW-0479">Metal-binding</keyword>
<keyword evidence="10" id="KW-0408">Iron</keyword>
<comment type="subcellular location">
    <subcellularLocation>
        <location evidence="2">Cytoplasm</location>
    </subcellularLocation>
</comment>
<evidence type="ECO:0000256" key="2">
    <source>
        <dbReference type="ARBA" id="ARBA00004496"/>
    </source>
</evidence>
<dbReference type="InterPro" id="IPR004383">
    <property type="entry name" value="rRNA_lsu_MTrfase_RlmN/Cfr"/>
</dbReference>
<dbReference type="Proteomes" id="UP000295497">
    <property type="component" value="Chromosome"/>
</dbReference>
<dbReference type="PROSITE" id="PS51918">
    <property type="entry name" value="RADICAL_SAM"/>
    <property type="match status" value="1"/>
</dbReference>
<dbReference type="AlphaFoldDB" id="A0A4P2QK03"/>
<dbReference type="GO" id="GO:0046872">
    <property type="term" value="F:metal ion binding"/>
    <property type="evidence" value="ECO:0007669"/>
    <property type="project" value="UniProtKB-KW"/>
</dbReference>
<dbReference type="PANTHER" id="PTHR30544:SF5">
    <property type="entry name" value="RADICAL SAM CORE DOMAIN-CONTAINING PROTEIN"/>
    <property type="match status" value="1"/>
</dbReference>
<dbReference type="RefSeq" id="WP_129574058.1">
    <property type="nucleotide sequence ID" value="NZ_CP012672.1"/>
</dbReference>
<dbReference type="PANTHER" id="PTHR30544">
    <property type="entry name" value="23S RRNA METHYLTRANSFERASE"/>
    <property type="match status" value="1"/>
</dbReference>
<dbReference type="GO" id="GO:0070475">
    <property type="term" value="P:rRNA base methylation"/>
    <property type="evidence" value="ECO:0007669"/>
    <property type="project" value="TreeGrafter"/>
</dbReference>
<evidence type="ECO:0000313" key="15">
    <source>
        <dbReference type="EMBL" id="AUX29991.1"/>
    </source>
</evidence>
<name>A0A4P2QK03_SORCE</name>
<dbReference type="InterPro" id="IPR013785">
    <property type="entry name" value="Aldolase_TIM"/>
</dbReference>
<keyword evidence="12" id="KW-1015">Disulfide bond</keyword>
<evidence type="ECO:0000259" key="14">
    <source>
        <dbReference type="PROSITE" id="PS51918"/>
    </source>
</evidence>
<dbReference type="InterPro" id="IPR007197">
    <property type="entry name" value="rSAM"/>
</dbReference>
<keyword evidence="7 15" id="KW-0808">Transferase</keyword>
<gene>
    <name evidence="15" type="ORF">SOCE836_020860</name>
</gene>
<evidence type="ECO:0000256" key="6">
    <source>
        <dbReference type="ARBA" id="ARBA00022603"/>
    </source>
</evidence>
<keyword evidence="5" id="KW-0963">Cytoplasm</keyword>
<dbReference type="GO" id="GO:0051539">
    <property type="term" value="F:4 iron, 4 sulfur cluster binding"/>
    <property type="evidence" value="ECO:0007669"/>
    <property type="project" value="UniProtKB-KW"/>
</dbReference>
<keyword evidence="8" id="KW-0949">S-adenosyl-L-methionine</keyword>
<evidence type="ECO:0000256" key="3">
    <source>
        <dbReference type="ARBA" id="ARBA00007544"/>
    </source>
</evidence>
<dbReference type="GO" id="GO:0008173">
    <property type="term" value="F:RNA methyltransferase activity"/>
    <property type="evidence" value="ECO:0007669"/>
    <property type="project" value="InterPro"/>
</dbReference>
<dbReference type="Gene3D" id="3.20.20.70">
    <property type="entry name" value="Aldolase class I"/>
    <property type="match status" value="1"/>
</dbReference>
<reference evidence="15 16" key="1">
    <citation type="submission" date="2015-09" db="EMBL/GenBank/DDBJ databases">
        <title>Sorangium comparison.</title>
        <authorList>
            <person name="Zaburannyi N."/>
            <person name="Bunk B."/>
            <person name="Overmann J."/>
            <person name="Mueller R."/>
        </authorList>
    </citation>
    <scope>NUCLEOTIDE SEQUENCE [LARGE SCALE GENOMIC DNA]</scope>
    <source>
        <strain evidence="15 16">So ce836</strain>
    </source>
</reference>